<name>A0A2Z4RRT7_PSEPU</name>
<keyword evidence="1" id="KW-1188">Viral release from host cell</keyword>
<feature type="transmembrane region" description="Helical" evidence="4">
    <location>
        <begin position="597"/>
        <end position="619"/>
    </location>
</feature>
<gene>
    <name evidence="6" type="ORF">DKY63_28970</name>
</gene>
<proteinExistence type="predicted"/>
<dbReference type="Proteomes" id="UP000250299">
    <property type="component" value="Chromosome"/>
</dbReference>
<feature type="domain" description="Phage tail tape measure protein" evidence="5">
    <location>
        <begin position="246"/>
        <end position="448"/>
    </location>
</feature>
<organism evidence="6 7">
    <name type="scientific">Pseudomonas putida</name>
    <name type="common">Arthrobacter siderocapsulatus</name>
    <dbReference type="NCBI Taxonomy" id="303"/>
    <lineage>
        <taxon>Bacteria</taxon>
        <taxon>Pseudomonadati</taxon>
        <taxon>Pseudomonadota</taxon>
        <taxon>Gammaproteobacteria</taxon>
        <taxon>Pseudomonadales</taxon>
        <taxon>Pseudomonadaceae</taxon>
        <taxon>Pseudomonas</taxon>
    </lineage>
</organism>
<evidence type="ECO:0000256" key="1">
    <source>
        <dbReference type="ARBA" id="ARBA00022612"/>
    </source>
</evidence>
<dbReference type="Pfam" id="PF10145">
    <property type="entry name" value="PhageMin_Tail"/>
    <property type="match status" value="1"/>
</dbReference>
<dbReference type="NCBIfam" id="TIGR01760">
    <property type="entry name" value="tape_meas_TP901"/>
    <property type="match status" value="1"/>
</dbReference>
<dbReference type="InterPro" id="IPR010090">
    <property type="entry name" value="Phage_tape_meas"/>
</dbReference>
<evidence type="ECO:0000256" key="3">
    <source>
        <dbReference type="SAM" id="MobiDB-lite"/>
    </source>
</evidence>
<feature type="transmembrane region" description="Helical" evidence="4">
    <location>
        <begin position="549"/>
        <end position="576"/>
    </location>
</feature>
<evidence type="ECO:0000313" key="7">
    <source>
        <dbReference type="Proteomes" id="UP000250299"/>
    </source>
</evidence>
<dbReference type="PANTHER" id="PTHR37813">
    <property type="entry name" value="FELS-2 PROPHAGE PROTEIN"/>
    <property type="match status" value="1"/>
</dbReference>
<sequence length="964" mass="100561">MANDLRLQVLLNAIDKASAPLRQISKGSLDTARALKDARDRLKELNTQQNDISAWRSQRAAAQETSQALEAAQAKVKGLSQQFAATGVPTKAMAREFRTAVREAQALKQAHQQQSEKLQGLRSRLQEAGISTKALNGHERQLREQISATTASINTQNQRLAALNARQSQAAKLRSNFAKNREMVGVTANAGASAVATGAAAGLPILAMVKNYASFEDAMAGVAKQVDGARDDNGKLTQTYYDMGAAIKKMGESIPMATTDIAALVEGGARMGIQGKDNLLEFARVAATAATAFELPADQVGESLARIAQLFKLPIQNVSQLGDAINYLDDNAMSKGSDIIEVMQRTAGITASVGMSFKDAAALGSTFLTLGASAEVAGTATNAMIRELAIATQQPKRFQKGLAAIGLEAKAVQEGMAKDATGTIQKVLQAINKLPKTKQLGVTTELFGKEYGDDAAKLASNIGEYRRQLDLVNSTKGSGSMQREGDIKGQQLSARWQMTQNRLFNLSSALGETLRPTIIELVDGFNRIIERVNTWASQNPTLVAGLLKVAAGIAALSAGFGVVALGIAGVLGPFLAVRFALSMVGLKIPTLLGLLKVLATSLGGGLLTAIRAVSIALWGLATNPVALAIAAVIATLAGAGYLIYQNWDQVKAYFANAWTEIQSGFSSGIGGIITTLVNFSPIGLIYQAFAGVLSYLGVDLPTRFTEFGSMIVNGLVNGLLAGAGQIKDAITSIGGSTIDWFKEKLGIHSPSRVFAELGGFTMAGLTQGLQSGEQGPLDAVAQISKQLTSAGSFVMNAIAGPSPTGEQRTPAQAVGVKQPIKAAQTAAAAQPVKAAQAAGVAPQLNVVRTTVPTAGPSGADTGVLATLANLGKQITAAGALALGSIAAPVMAMGTAVTPAIEIDSRAPVAPQPAATYDSHDHYEIHIHAAPGMDAQAIARAVRAELARSDREKSARKRSQLSDQE</sequence>
<evidence type="ECO:0000313" key="6">
    <source>
        <dbReference type="EMBL" id="AWY43736.1"/>
    </source>
</evidence>
<feature type="coiled-coil region" evidence="2">
    <location>
        <begin position="62"/>
        <end position="128"/>
    </location>
</feature>
<accession>A0A2Z4RRT7</accession>
<feature type="region of interest" description="Disordered" evidence="3">
    <location>
        <begin position="944"/>
        <end position="964"/>
    </location>
</feature>
<keyword evidence="4" id="KW-1133">Transmembrane helix</keyword>
<dbReference type="PANTHER" id="PTHR37813:SF1">
    <property type="entry name" value="FELS-2 PROPHAGE PROTEIN"/>
    <property type="match status" value="1"/>
</dbReference>
<keyword evidence="4" id="KW-0812">Transmembrane</keyword>
<dbReference type="OrthoDB" id="8019720at2"/>
<keyword evidence="2" id="KW-0175">Coiled coil</keyword>
<protein>
    <submittedName>
        <fullName evidence="6">Phage tail tape measure protein</fullName>
    </submittedName>
</protein>
<dbReference type="RefSeq" id="WP_110967262.1">
    <property type="nucleotide sequence ID" value="NZ_CP029693.1"/>
</dbReference>
<dbReference type="EMBL" id="CP029693">
    <property type="protein sequence ID" value="AWY43736.1"/>
    <property type="molecule type" value="Genomic_DNA"/>
</dbReference>
<keyword evidence="4" id="KW-0472">Membrane</keyword>
<dbReference type="AlphaFoldDB" id="A0A2Z4RRT7"/>
<evidence type="ECO:0000256" key="4">
    <source>
        <dbReference type="SAM" id="Phobius"/>
    </source>
</evidence>
<reference evidence="6 7" key="1">
    <citation type="submission" date="2018-05" db="EMBL/GenBank/DDBJ databases">
        <title>Whole genome sequence of Pseudomonas putida JBC17.</title>
        <authorList>
            <person name="Lee Y.H."/>
            <person name="David K."/>
        </authorList>
    </citation>
    <scope>NUCLEOTIDE SEQUENCE [LARGE SCALE GENOMIC DNA]</scope>
    <source>
        <strain evidence="6 7">JBC17</strain>
    </source>
</reference>
<feature type="transmembrane region" description="Helical" evidence="4">
    <location>
        <begin position="625"/>
        <end position="644"/>
    </location>
</feature>
<evidence type="ECO:0000259" key="5">
    <source>
        <dbReference type="Pfam" id="PF10145"/>
    </source>
</evidence>
<evidence type="ECO:0000256" key="2">
    <source>
        <dbReference type="SAM" id="Coils"/>
    </source>
</evidence>